<dbReference type="Gene3D" id="3.40.50.10840">
    <property type="entry name" value="Putative sugar-binding, N-terminal domain"/>
    <property type="match status" value="1"/>
</dbReference>
<evidence type="ECO:0000256" key="6">
    <source>
        <dbReference type="ARBA" id="ARBA00023277"/>
    </source>
</evidence>
<dbReference type="SUPFAM" id="SSF142764">
    <property type="entry name" value="YgbK-like"/>
    <property type="match status" value="1"/>
</dbReference>
<evidence type="ECO:0000256" key="5">
    <source>
        <dbReference type="ARBA" id="ARBA00022840"/>
    </source>
</evidence>
<evidence type="ECO:0000259" key="7">
    <source>
        <dbReference type="Pfam" id="PF07005"/>
    </source>
</evidence>
<keyword evidence="6" id="KW-0119">Carbohydrate metabolism</keyword>
<keyword evidence="3" id="KW-0547">Nucleotide-binding</keyword>
<evidence type="ECO:0000313" key="10">
    <source>
        <dbReference type="Proteomes" id="UP000005273"/>
    </source>
</evidence>
<dbReference type="GO" id="GO:0016301">
    <property type="term" value="F:kinase activity"/>
    <property type="evidence" value="ECO:0007669"/>
    <property type="project" value="UniProtKB-KW"/>
</dbReference>
<feature type="domain" description="Four-carbon acid sugar kinase nucleotide binding" evidence="8">
    <location>
        <begin position="237"/>
        <end position="404"/>
    </location>
</feature>
<comment type="similarity">
    <text evidence="1">Belongs to the four-carbon acid sugar kinase family.</text>
</comment>
<dbReference type="Pfam" id="PF07005">
    <property type="entry name" value="SBD_N"/>
    <property type="match status" value="1"/>
</dbReference>
<keyword evidence="2" id="KW-0808">Transferase</keyword>
<dbReference type="InterPro" id="IPR031475">
    <property type="entry name" value="NBD_C"/>
</dbReference>
<evidence type="ECO:0000256" key="2">
    <source>
        <dbReference type="ARBA" id="ARBA00022679"/>
    </source>
</evidence>
<dbReference type="InterPro" id="IPR037051">
    <property type="entry name" value="4-carb_acid_sugar_kinase_N_sf"/>
</dbReference>
<dbReference type="RefSeq" id="WP_009200634.1">
    <property type="nucleotide sequence ID" value="NZ_ACJX03000001.1"/>
</dbReference>
<dbReference type="GO" id="GO:0005524">
    <property type="term" value="F:ATP binding"/>
    <property type="evidence" value="ECO:0007669"/>
    <property type="project" value="UniProtKB-KW"/>
</dbReference>
<organism evidence="9 10">
    <name type="scientific">Acetomicrobium hydrogeniformans ATCC BAA-1850</name>
    <dbReference type="NCBI Taxonomy" id="592015"/>
    <lineage>
        <taxon>Bacteria</taxon>
        <taxon>Thermotogati</taxon>
        <taxon>Synergistota</taxon>
        <taxon>Synergistia</taxon>
        <taxon>Synergistales</taxon>
        <taxon>Acetomicrobiaceae</taxon>
        <taxon>Acetomicrobium</taxon>
    </lineage>
</organism>
<keyword evidence="4" id="KW-0418">Kinase</keyword>
<dbReference type="EMBL" id="ACJX03000001">
    <property type="protein sequence ID" value="KRT34485.1"/>
    <property type="molecule type" value="Genomic_DNA"/>
</dbReference>
<dbReference type="Gene3D" id="3.40.980.20">
    <property type="entry name" value="Four-carbon acid sugar kinase, nucleotide binding domain"/>
    <property type="match status" value="1"/>
</dbReference>
<gene>
    <name evidence="9" type="ORF">HMPREF1705_03078</name>
</gene>
<protein>
    <recommendedName>
        <fullName evidence="11">YgbK domain protein</fullName>
    </recommendedName>
</protein>
<evidence type="ECO:0000256" key="4">
    <source>
        <dbReference type="ARBA" id="ARBA00022777"/>
    </source>
</evidence>
<evidence type="ECO:0008006" key="11">
    <source>
        <dbReference type="Google" id="ProtNLM"/>
    </source>
</evidence>
<keyword evidence="5" id="KW-0067">ATP-binding</keyword>
<evidence type="ECO:0000256" key="3">
    <source>
        <dbReference type="ARBA" id="ARBA00022741"/>
    </source>
</evidence>
<dbReference type="OrthoDB" id="9778478at2"/>
<dbReference type="InterPro" id="IPR010737">
    <property type="entry name" value="4-carb_acid_sugar_kinase_N"/>
</dbReference>
<reference evidence="10" key="1">
    <citation type="submission" date="2012-09" db="EMBL/GenBank/DDBJ databases">
        <authorList>
            <person name="Weinstock G."/>
            <person name="Sodergren E."/>
            <person name="Clifton S."/>
            <person name="Fulton L."/>
            <person name="Fulton B."/>
            <person name="Courtney L."/>
            <person name="Fronick C."/>
            <person name="Harrison M."/>
            <person name="Strong C."/>
            <person name="Farmer C."/>
            <person name="Delehaunty K."/>
            <person name="Markovic C."/>
            <person name="Hall O."/>
            <person name="Minx P."/>
            <person name="Tomlinson C."/>
            <person name="Mitreva M."/>
            <person name="Nelson J."/>
            <person name="Hou S."/>
            <person name="Wollam A."/>
            <person name="Pepin K.H."/>
            <person name="Johnson M."/>
            <person name="Bhonagiri V."/>
            <person name="Nash W.E."/>
            <person name="Suruliraj S."/>
            <person name="Warren W."/>
            <person name="Chinwalla A."/>
            <person name="Mardis E.R."/>
            <person name="Wilson R.K."/>
        </authorList>
    </citation>
    <scope>NUCLEOTIDE SEQUENCE [LARGE SCALE GENOMIC DNA]</scope>
    <source>
        <strain evidence="10">OS1</strain>
    </source>
</reference>
<feature type="domain" description="Four-carbon acid sugar kinase N-terminal" evidence="7">
    <location>
        <begin position="5"/>
        <end position="224"/>
    </location>
</feature>
<evidence type="ECO:0000256" key="1">
    <source>
        <dbReference type="ARBA" id="ARBA00005715"/>
    </source>
</evidence>
<proteinExistence type="inferred from homology"/>
<dbReference type="STRING" id="592015.HMPREF1705_03078"/>
<evidence type="ECO:0000259" key="8">
    <source>
        <dbReference type="Pfam" id="PF17042"/>
    </source>
</evidence>
<dbReference type="eggNOG" id="COG3395">
    <property type="taxonomic scope" value="Bacteria"/>
</dbReference>
<keyword evidence="10" id="KW-1185">Reference proteome</keyword>
<name>A0A0T5X9W9_9BACT</name>
<dbReference type="AlphaFoldDB" id="A0A0T5X9W9"/>
<dbReference type="InterPro" id="IPR042213">
    <property type="entry name" value="NBD_C_sf"/>
</dbReference>
<comment type="caution">
    <text evidence="9">The sequence shown here is derived from an EMBL/GenBank/DDBJ whole genome shotgun (WGS) entry which is preliminary data.</text>
</comment>
<evidence type="ECO:0000313" key="9">
    <source>
        <dbReference type="EMBL" id="KRT34485.1"/>
    </source>
</evidence>
<dbReference type="Pfam" id="PF17042">
    <property type="entry name" value="NBD_C"/>
    <property type="match status" value="1"/>
</dbReference>
<sequence length="416" mass="45628">MYEAVVIADDFTGANDTGIQLKKYGYDTLVLIDFFKFGSFDECDAVVMDTESRALPKDKAYDIISNVSKAVGQIRPKIIYKKVDSTLRGNISTEVKAICDSIGVDIIVFSPAYPQMGRTTVNGVHLLNSVPIDRTELSKDPKNPVKMSNLKEILTEDFDIPCVEVDLDALRGDFTKALRDAVLPCAFIFDAETYEDLKKILEIEEVFPEKKILWVGSAGLANALFENRKKSRKPVLSIVGSVNSVSIEQYKYAVNEGHARGVVIDAISLLENKKDELNKILNEINVYLKYGEDVVVATVSSRADYEKTLKWGAKHQVDTIAISETIASSLGELVFSIMKKHKLSGLFVTGGDVAISVIKKLSADGSRVICEIETGVPLLKIYGGPYDGTNLVTKAGGFGNKETICNAIKHIKGILV</sequence>
<dbReference type="Proteomes" id="UP000005273">
    <property type="component" value="Unassembled WGS sequence"/>
</dbReference>
<accession>A0A0T5X9W9</accession>